<protein>
    <submittedName>
        <fullName evidence="2">Diguanylate cyclase</fullName>
    </submittedName>
</protein>
<dbReference type="Proteomes" id="UP000623440">
    <property type="component" value="Unassembled WGS sequence"/>
</dbReference>
<name>A0ABR8E7L4_9NOSO</name>
<gene>
    <name evidence="2" type="ORF">H6G97_47435</name>
</gene>
<dbReference type="SUPFAM" id="SSF55073">
    <property type="entry name" value="Nucleotide cyclase"/>
    <property type="match status" value="1"/>
</dbReference>
<proteinExistence type="predicted"/>
<comment type="caution">
    <text evidence="2">The sequence shown here is derived from an EMBL/GenBank/DDBJ whole genome shotgun (WGS) entry which is preliminary data.</text>
</comment>
<organism evidence="2 3">
    <name type="scientific">Nostoc flagelliforme FACHB-838</name>
    <dbReference type="NCBI Taxonomy" id="2692904"/>
    <lineage>
        <taxon>Bacteria</taxon>
        <taxon>Bacillati</taxon>
        <taxon>Cyanobacteriota</taxon>
        <taxon>Cyanophyceae</taxon>
        <taxon>Nostocales</taxon>
        <taxon>Nostocaceae</taxon>
        <taxon>Nostoc</taxon>
    </lineage>
</organism>
<evidence type="ECO:0000313" key="3">
    <source>
        <dbReference type="Proteomes" id="UP000623440"/>
    </source>
</evidence>
<reference evidence="2 3" key="1">
    <citation type="journal article" date="2020" name="ISME J.">
        <title>Comparative genomics reveals insights into cyanobacterial evolution and habitat adaptation.</title>
        <authorList>
            <person name="Chen M.Y."/>
            <person name="Teng W.K."/>
            <person name="Zhao L."/>
            <person name="Hu C.X."/>
            <person name="Zhou Y.K."/>
            <person name="Han B.P."/>
            <person name="Song L.R."/>
            <person name="Shu W.S."/>
        </authorList>
    </citation>
    <scope>NUCLEOTIDE SEQUENCE [LARGE SCALE GENOMIC DNA]</scope>
    <source>
        <strain evidence="2 3">FACHB-838</strain>
    </source>
</reference>
<dbReference type="InterPro" id="IPR000160">
    <property type="entry name" value="GGDEF_dom"/>
</dbReference>
<accession>A0ABR8E7L4</accession>
<dbReference type="InterPro" id="IPR043128">
    <property type="entry name" value="Rev_trsase/Diguanyl_cyclase"/>
</dbReference>
<dbReference type="EMBL" id="JACJSI010000473">
    <property type="protein sequence ID" value="MBD2536505.1"/>
    <property type="molecule type" value="Genomic_DNA"/>
</dbReference>
<evidence type="ECO:0000259" key="1">
    <source>
        <dbReference type="Pfam" id="PF00990"/>
    </source>
</evidence>
<feature type="domain" description="GGDEF" evidence="1">
    <location>
        <begin position="2"/>
        <end position="54"/>
    </location>
</feature>
<sequence>IRSLAIPHINSQVSFHLTLSAGLATVIPNHIFSIEQIITAADKVLYQAKAAGRDCFKHNNLLLDMQTPRNLPVFRNKILIRELN</sequence>
<dbReference type="InterPro" id="IPR029787">
    <property type="entry name" value="Nucleotide_cyclase"/>
</dbReference>
<dbReference type="Gene3D" id="3.30.70.270">
    <property type="match status" value="1"/>
</dbReference>
<evidence type="ECO:0000313" key="2">
    <source>
        <dbReference type="EMBL" id="MBD2536505.1"/>
    </source>
</evidence>
<dbReference type="Pfam" id="PF00990">
    <property type="entry name" value="GGDEF"/>
    <property type="match status" value="1"/>
</dbReference>
<feature type="non-terminal residue" evidence="2">
    <location>
        <position position="1"/>
    </location>
</feature>
<keyword evidence="3" id="KW-1185">Reference proteome</keyword>
<dbReference type="RefSeq" id="WP_190947215.1">
    <property type="nucleotide sequence ID" value="NZ_JACJSI010000473.1"/>
</dbReference>